<dbReference type="AlphaFoldDB" id="A0A7W7K4L2"/>
<comment type="caution">
    <text evidence="2">The sequence shown here is derived from an EMBL/GenBank/DDBJ whole genome shotgun (WGS) entry which is preliminary data.</text>
</comment>
<organism evidence="2 3">
    <name type="scientific">Sphingomonas kyeonggiensis</name>
    <dbReference type="NCBI Taxonomy" id="1268553"/>
    <lineage>
        <taxon>Bacteria</taxon>
        <taxon>Pseudomonadati</taxon>
        <taxon>Pseudomonadota</taxon>
        <taxon>Alphaproteobacteria</taxon>
        <taxon>Sphingomonadales</taxon>
        <taxon>Sphingomonadaceae</taxon>
        <taxon>Sphingomonas</taxon>
    </lineage>
</organism>
<evidence type="ECO:0000313" key="3">
    <source>
        <dbReference type="Proteomes" id="UP000575241"/>
    </source>
</evidence>
<accession>A0A7W7K4L2</accession>
<name>A0A7W7K4L2_9SPHN</name>
<gene>
    <name evidence="2" type="ORF">HNP52_004049</name>
</gene>
<reference evidence="2 3" key="1">
    <citation type="submission" date="2020-08" db="EMBL/GenBank/DDBJ databases">
        <title>Functional genomics of gut bacteria from endangered species of beetles.</title>
        <authorList>
            <person name="Carlos-Shanley C."/>
        </authorList>
    </citation>
    <scope>NUCLEOTIDE SEQUENCE [LARGE SCALE GENOMIC DNA]</scope>
    <source>
        <strain evidence="2 3">S00224</strain>
    </source>
</reference>
<sequence>MRIRAYAMFMLAALMLPAPASAQQPVTKAELRQQDPSITDAQLRDQLWGLFRKADRRSPTQPTQPLMDERFVTTPYPDGAFGTSGLCRMDVVVMKLAPTQGLLRDADATTPMRAYGLESGTRFLVLPLLPEERGDVFDDKWNGPCARLGQDDPRFFRAVSGEVARKGHALLQRAATAVRAGSLAHCDAAAGSCVEALAAFVARPFESVQDCATEEGATCYRFVGKDDVQARIWQVSGGPLQVEITKLIVLRHPRPD</sequence>
<keyword evidence="1" id="KW-0732">Signal</keyword>
<keyword evidence="3" id="KW-1185">Reference proteome</keyword>
<proteinExistence type="predicted"/>
<feature type="chain" id="PRO_5030960875" evidence="1">
    <location>
        <begin position="23"/>
        <end position="256"/>
    </location>
</feature>
<dbReference type="Proteomes" id="UP000575241">
    <property type="component" value="Unassembled WGS sequence"/>
</dbReference>
<dbReference type="EMBL" id="JACHLN010000004">
    <property type="protein sequence ID" value="MBB4840952.1"/>
    <property type="molecule type" value="Genomic_DNA"/>
</dbReference>
<protein>
    <submittedName>
        <fullName evidence="2">Uncharacterized protein</fullName>
    </submittedName>
</protein>
<feature type="signal peptide" evidence="1">
    <location>
        <begin position="1"/>
        <end position="22"/>
    </location>
</feature>
<evidence type="ECO:0000313" key="2">
    <source>
        <dbReference type="EMBL" id="MBB4840952.1"/>
    </source>
</evidence>
<evidence type="ECO:0000256" key="1">
    <source>
        <dbReference type="SAM" id="SignalP"/>
    </source>
</evidence>
<dbReference type="RefSeq" id="WP_184169818.1">
    <property type="nucleotide sequence ID" value="NZ_JACHLN010000004.1"/>
</dbReference>